<protein>
    <recommendedName>
        <fullName evidence="3">Nuclease SbcCD subunit D</fullName>
    </recommendedName>
</protein>
<organism evidence="9">
    <name type="scientific">bioreactor metagenome</name>
    <dbReference type="NCBI Taxonomy" id="1076179"/>
    <lineage>
        <taxon>unclassified sequences</taxon>
        <taxon>metagenomes</taxon>
        <taxon>ecological metagenomes</taxon>
    </lineage>
</organism>
<dbReference type="Gene3D" id="3.60.21.10">
    <property type="match status" value="1"/>
</dbReference>
<keyword evidence="5" id="KW-0378">Hydrolase</keyword>
<feature type="domain" description="Calcineurin-like phosphoesterase" evidence="7">
    <location>
        <begin position="1"/>
        <end position="104"/>
    </location>
</feature>
<dbReference type="GO" id="GO:0006259">
    <property type="term" value="P:DNA metabolic process"/>
    <property type="evidence" value="ECO:0007669"/>
    <property type="project" value="InterPro"/>
</dbReference>
<evidence type="ECO:0000256" key="4">
    <source>
        <dbReference type="ARBA" id="ARBA00022722"/>
    </source>
</evidence>
<feature type="domain" description="Nuclease SbcCD subunit D C-terminal" evidence="8">
    <location>
        <begin position="266"/>
        <end position="350"/>
    </location>
</feature>
<dbReference type="InterPro" id="IPR029052">
    <property type="entry name" value="Metallo-depent_PP-like"/>
</dbReference>
<dbReference type="EMBL" id="VSSQ01001096">
    <property type="protein sequence ID" value="MPM05060.1"/>
    <property type="molecule type" value="Genomic_DNA"/>
</dbReference>
<evidence type="ECO:0000256" key="6">
    <source>
        <dbReference type="ARBA" id="ARBA00022839"/>
    </source>
</evidence>
<comment type="subunit">
    <text evidence="2">Heterodimer of SbcC and SbcD.</text>
</comment>
<dbReference type="InterPro" id="IPR026843">
    <property type="entry name" value="SbcD_C"/>
</dbReference>
<reference evidence="9" key="1">
    <citation type="submission" date="2019-08" db="EMBL/GenBank/DDBJ databases">
        <authorList>
            <person name="Kucharzyk K."/>
            <person name="Murdoch R.W."/>
            <person name="Higgins S."/>
            <person name="Loffler F."/>
        </authorList>
    </citation>
    <scope>NUCLEOTIDE SEQUENCE</scope>
</reference>
<dbReference type="NCBIfam" id="TIGR00619">
    <property type="entry name" value="sbcd"/>
    <property type="match status" value="1"/>
</dbReference>
<accession>A0A644WMN9</accession>
<dbReference type="InterPro" id="IPR041796">
    <property type="entry name" value="Mre11_N"/>
</dbReference>
<evidence type="ECO:0000256" key="2">
    <source>
        <dbReference type="ARBA" id="ARBA00011322"/>
    </source>
</evidence>
<dbReference type="Pfam" id="PF00149">
    <property type="entry name" value="Metallophos"/>
    <property type="match status" value="1"/>
</dbReference>
<evidence type="ECO:0000259" key="8">
    <source>
        <dbReference type="Pfam" id="PF12320"/>
    </source>
</evidence>
<proteinExistence type="inferred from homology"/>
<dbReference type="PANTHER" id="PTHR30337:SF0">
    <property type="entry name" value="NUCLEASE SBCCD SUBUNIT D"/>
    <property type="match status" value="1"/>
</dbReference>
<dbReference type="PANTHER" id="PTHR30337">
    <property type="entry name" value="COMPONENT OF ATP-DEPENDENT DSDNA EXONUCLEASE"/>
    <property type="match status" value="1"/>
</dbReference>
<dbReference type="Pfam" id="PF12320">
    <property type="entry name" value="SbcD_C"/>
    <property type="match status" value="1"/>
</dbReference>
<dbReference type="InterPro" id="IPR004843">
    <property type="entry name" value="Calcineurin-like_PHP"/>
</dbReference>
<evidence type="ECO:0000313" key="9">
    <source>
        <dbReference type="EMBL" id="MPM05060.1"/>
    </source>
</evidence>
<dbReference type="CDD" id="cd00840">
    <property type="entry name" value="MPP_Mre11_N"/>
    <property type="match status" value="1"/>
</dbReference>
<dbReference type="InterPro" id="IPR050535">
    <property type="entry name" value="DNA_Repair-Maintenance_Comp"/>
</dbReference>
<evidence type="ECO:0000256" key="1">
    <source>
        <dbReference type="ARBA" id="ARBA00010555"/>
    </source>
</evidence>
<gene>
    <name evidence="9" type="primary">sbcD_7</name>
    <name evidence="9" type="ORF">SDC9_51342</name>
</gene>
<evidence type="ECO:0000259" key="7">
    <source>
        <dbReference type="Pfam" id="PF00149"/>
    </source>
</evidence>
<keyword evidence="4" id="KW-0540">Nuclease</keyword>
<name>A0A644WMN9_9ZZZZ</name>
<dbReference type="GO" id="GO:0004519">
    <property type="term" value="F:endonuclease activity"/>
    <property type="evidence" value="ECO:0007669"/>
    <property type="project" value="InterPro"/>
</dbReference>
<evidence type="ECO:0000256" key="5">
    <source>
        <dbReference type="ARBA" id="ARBA00022801"/>
    </source>
</evidence>
<keyword evidence="6" id="KW-0269">Exonuclease</keyword>
<dbReference type="SUPFAM" id="SSF56300">
    <property type="entry name" value="Metallo-dependent phosphatases"/>
    <property type="match status" value="1"/>
</dbReference>
<dbReference type="GO" id="GO:0008408">
    <property type="term" value="F:3'-5' exonuclease activity"/>
    <property type="evidence" value="ECO:0007669"/>
    <property type="project" value="InterPro"/>
</dbReference>
<dbReference type="InterPro" id="IPR004593">
    <property type="entry name" value="SbcD"/>
</dbReference>
<comment type="similarity">
    <text evidence="1">Belongs to the SbcD family.</text>
</comment>
<sequence>MLLLHTSDWHLGRIFHGLHMTDEQKTVLAQLVKIAVDRKVDAVLIAGDIYDRAVPPTEAVNLLDNTLKELVMVHNIPVILIAGNHDNPDRLNFGQALFAENKLFIYGPVDPNSKPVILNDEYGPVYFAPLPYCEPSVAAELSGTTIKTHEEALQWQLKNMLAQIPETARKIALAHVFLTGSKESPDSERPLSIGGSSTVQAENFSPFNYTALGHLHYCQQNGEKIRYSGSLLKYSFNEVNQPKGLHLVNLDKDGKISVETLELEPKHQLAKLTGTFADLIDNPRKEVLNHYLQISLTDTTPIIDAKNRLEVVYPHILHLEYAQNILDATEDFKQGRHQELGIKELFVNFFSYLNNRPLSPTEEALLDQTIETAQDKERRS</sequence>
<evidence type="ECO:0000256" key="3">
    <source>
        <dbReference type="ARBA" id="ARBA00013365"/>
    </source>
</evidence>
<comment type="caution">
    <text evidence="9">The sequence shown here is derived from an EMBL/GenBank/DDBJ whole genome shotgun (WGS) entry which is preliminary data.</text>
</comment>
<dbReference type="AlphaFoldDB" id="A0A644WMN9"/>